<evidence type="ECO:0000256" key="1">
    <source>
        <dbReference type="ARBA" id="ARBA00023015"/>
    </source>
</evidence>
<dbReference type="Pfam" id="PF00440">
    <property type="entry name" value="TetR_N"/>
    <property type="match status" value="1"/>
</dbReference>
<organism evidence="6 7">
    <name type="scientific">Buchananella hordeovulneris</name>
    <dbReference type="NCBI Taxonomy" id="52770"/>
    <lineage>
        <taxon>Bacteria</taxon>
        <taxon>Bacillati</taxon>
        <taxon>Actinomycetota</taxon>
        <taxon>Actinomycetes</taxon>
        <taxon>Actinomycetales</taxon>
        <taxon>Actinomycetaceae</taxon>
        <taxon>Buchananella</taxon>
    </lineage>
</organism>
<keyword evidence="1" id="KW-0805">Transcription regulation</keyword>
<reference evidence="7" key="1">
    <citation type="submission" date="2016-12" db="EMBL/GenBank/DDBJ databases">
        <authorList>
            <person name="Meng X."/>
        </authorList>
    </citation>
    <scope>NUCLEOTIDE SEQUENCE [LARGE SCALE GENOMIC DNA]</scope>
    <source>
        <strain evidence="7">DSM 20732</strain>
    </source>
</reference>
<accession>A0A1Q5PU11</accession>
<dbReference type="InterPro" id="IPR050109">
    <property type="entry name" value="HTH-type_TetR-like_transc_reg"/>
</dbReference>
<keyword evidence="3" id="KW-0804">Transcription</keyword>
<dbReference type="InterPro" id="IPR009057">
    <property type="entry name" value="Homeodomain-like_sf"/>
</dbReference>
<dbReference type="OrthoDB" id="7252896at2"/>
<keyword evidence="2 4" id="KW-0238">DNA-binding</keyword>
<evidence type="ECO:0000256" key="4">
    <source>
        <dbReference type="PROSITE-ProRule" id="PRU00335"/>
    </source>
</evidence>
<evidence type="ECO:0000313" key="7">
    <source>
        <dbReference type="Proteomes" id="UP000185612"/>
    </source>
</evidence>
<dbReference type="SUPFAM" id="SSF46689">
    <property type="entry name" value="Homeodomain-like"/>
    <property type="match status" value="1"/>
</dbReference>
<proteinExistence type="predicted"/>
<dbReference type="Proteomes" id="UP000185612">
    <property type="component" value="Unassembled WGS sequence"/>
</dbReference>
<comment type="caution">
    <text evidence="6">The sequence shown here is derived from an EMBL/GenBank/DDBJ whole genome shotgun (WGS) entry which is preliminary data.</text>
</comment>
<evidence type="ECO:0000259" key="5">
    <source>
        <dbReference type="PROSITE" id="PS50977"/>
    </source>
</evidence>
<sequence>MTRVKMSEVADRIRASREELQSHWDDPSLKLGACSQRRAATQSKLLQAAWTLITTRGLGYISVGDIANTAGFTRGAFYSNFADMEALVRRLAHDTFAEVLRQAERRVRSAQISTAHGLPLPERIALLAASLQQVTSLDKETYIFYTEISLYVGRHPETSTALQRILTTVHTIWQELLTSLLRAFDLTARGQLADLVQVIMALVERSTNQALVLGEPDVAALLRRNLTPVLGGLVRDAAGA</sequence>
<feature type="DNA-binding region" description="H-T-H motif" evidence="4">
    <location>
        <begin position="62"/>
        <end position="81"/>
    </location>
</feature>
<gene>
    <name evidence="6" type="ORF">BSZ40_09175</name>
</gene>
<evidence type="ECO:0000313" key="6">
    <source>
        <dbReference type="EMBL" id="OKL51068.1"/>
    </source>
</evidence>
<evidence type="ECO:0000256" key="3">
    <source>
        <dbReference type="ARBA" id="ARBA00023163"/>
    </source>
</evidence>
<dbReference type="InParanoid" id="A0A1Q5PU11"/>
<dbReference type="PANTHER" id="PTHR30055:SF234">
    <property type="entry name" value="HTH-TYPE TRANSCRIPTIONAL REGULATOR BETI"/>
    <property type="match status" value="1"/>
</dbReference>
<name>A0A1Q5PU11_9ACTO</name>
<dbReference type="GO" id="GO:0003700">
    <property type="term" value="F:DNA-binding transcription factor activity"/>
    <property type="evidence" value="ECO:0007669"/>
    <property type="project" value="TreeGrafter"/>
</dbReference>
<keyword evidence="7" id="KW-1185">Reference proteome</keyword>
<dbReference type="RefSeq" id="WP_073825565.1">
    <property type="nucleotide sequence ID" value="NZ_MQVS01000010.1"/>
</dbReference>
<dbReference type="Gene3D" id="1.10.357.10">
    <property type="entry name" value="Tetracycline Repressor, domain 2"/>
    <property type="match status" value="1"/>
</dbReference>
<feature type="domain" description="HTH tetR-type" evidence="5">
    <location>
        <begin position="39"/>
        <end position="99"/>
    </location>
</feature>
<dbReference type="PANTHER" id="PTHR30055">
    <property type="entry name" value="HTH-TYPE TRANSCRIPTIONAL REGULATOR RUTR"/>
    <property type="match status" value="1"/>
</dbReference>
<dbReference type="PRINTS" id="PR00455">
    <property type="entry name" value="HTHTETR"/>
</dbReference>
<dbReference type="InterPro" id="IPR001647">
    <property type="entry name" value="HTH_TetR"/>
</dbReference>
<protein>
    <recommendedName>
        <fullName evidence="5">HTH tetR-type domain-containing protein</fullName>
    </recommendedName>
</protein>
<dbReference type="PROSITE" id="PS50977">
    <property type="entry name" value="HTH_TETR_2"/>
    <property type="match status" value="1"/>
</dbReference>
<dbReference type="EMBL" id="MQVS01000010">
    <property type="protein sequence ID" value="OKL51068.1"/>
    <property type="molecule type" value="Genomic_DNA"/>
</dbReference>
<evidence type="ECO:0000256" key="2">
    <source>
        <dbReference type="ARBA" id="ARBA00023125"/>
    </source>
</evidence>
<dbReference type="STRING" id="52770.BSZ40_09175"/>
<dbReference type="GO" id="GO:0000976">
    <property type="term" value="F:transcription cis-regulatory region binding"/>
    <property type="evidence" value="ECO:0007669"/>
    <property type="project" value="TreeGrafter"/>
</dbReference>
<dbReference type="AlphaFoldDB" id="A0A1Q5PU11"/>